<feature type="signal peptide" evidence="1">
    <location>
        <begin position="1"/>
        <end position="22"/>
    </location>
</feature>
<evidence type="ECO:0000313" key="3">
    <source>
        <dbReference type="Proteomes" id="UP000199705"/>
    </source>
</evidence>
<proteinExistence type="predicted"/>
<evidence type="ECO:0000256" key="1">
    <source>
        <dbReference type="SAM" id="SignalP"/>
    </source>
</evidence>
<evidence type="ECO:0000313" key="2">
    <source>
        <dbReference type="EMBL" id="SDF88467.1"/>
    </source>
</evidence>
<keyword evidence="3" id="KW-1185">Reference proteome</keyword>
<sequence>MKFMRFSIIAFVMMFSFQFAKAQSISISAHFGRPYHRVVYTSGYYGTPVYYGRDVYYDQPVYYGRPRYYATGYYDAPVYYQRHYRVHRYCRHW</sequence>
<organism evidence="2 3">
    <name type="scientific">Mucilaginibacter gossypii</name>
    <dbReference type="NCBI Taxonomy" id="551996"/>
    <lineage>
        <taxon>Bacteria</taxon>
        <taxon>Pseudomonadati</taxon>
        <taxon>Bacteroidota</taxon>
        <taxon>Sphingobacteriia</taxon>
        <taxon>Sphingobacteriales</taxon>
        <taxon>Sphingobacteriaceae</taxon>
        <taxon>Mucilaginibacter</taxon>
    </lineage>
</organism>
<dbReference type="AlphaFoldDB" id="A0A1G7PQA4"/>
<gene>
    <name evidence="2" type="ORF">SAMN05192573_101641</name>
</gene>
<dbReference type="EMBL" id="FNCG01000001">
    <property type="protein sequence ID" value="SDF88467.1"/>
    <property type="molecule type" value="Genomic_DNA"/>
</dbReference>
<name>A0A1G7PQA4_9SPHI</name>
<protein>
    <submittedName>
        <fullName evidence="2">Uncharacterized protein</fullName>
    </submittedName>
</protein>
<accession>A0A1G7PQA4</accession>
<keyword evidence="1" id="KW-0732">Signal</keyword>
<feature type="chain" id="PRO_5011660785" evidence="1">
    <location>
        <begin position="23"/>
        <end position="93"/>
    </location>
</feature>
<dbReference type="Proteomes" id="UP000199705">
    <property type="component" value="Unassembled WGS sequence"/>
</dbReference>
<reference evidence="3" key="1">
    <citation type="submission" date="2016-10" db="EMBL/GenBank/DDBJ databases">
        <authorList>
            <person name="Varghese N."/>
            <person name="Submissions S."/>
        </authorList>
    </citation>
    <scope>NUCLEOTIDE SEQUENCE [LARGE SCALE GENOMIC DNA]</scope>
    <source>
        <strain evidence="3">Gh-67</strain>
    </source>
</reference>